<name>A0A7C0Y4K0_DESA2</name>
<evidence type="ECO:0000313" key="2">
    <source>
        <dbReference type="EMBL" id="HDD44278.1"/>
    </source>
</evidence>
<dbReference type="Proteomes" id="UP000886289">
    <property type="component" value="Unassembled WGS sequence"/>
</dbReference>
<proteinExistence type="predicted"/>
<reference evidence="2" key="1">
    <citation type="journal article" date="2020" name="mSystems">
        <title>Genome- and Community-Level Interaction Insights into Carbon Utilization and Element Cycling Functions of Hydrothermarchaeota in Hydrothermal Sediment.</title>
        <authorList>
            <person name="Zhou Z."/>
            <person name="Liu Y."/>
            <person name="Xu W."/>
            <person name="Pan J."/>
            <person name="Luo Z.H."/>
            <person name="Li M."/>
        </authorList>
    </citation>
    <scope>NUCLEOTIDE SEQUENCE [LARGE SCALE GENOMIC DNA]</scope>
    <source>
        <strain evidence="2">HyVt-233</strain>
    </source>
</reference>
<sequence>MIKFQTMKKQKILKSIFGGILSLAIFSCAPKEHQESIPKLTIVEVNSTQELIDILKNHNLWNLKGLPSIIIKKLPSDFKYIRNEQLKRKIFIHSLLPSAIVAFAEIEEERKQLKEILAKIDYPKYIDLDILNNKLNSQDIAAIHFLINKYRTNNSKELLKRINTVPLSLLIAQAAMESNWGTSRFALEGNNLFGIWTYKRNGIIPIHREPDAQHKVAKYTSILEATRDYLYNLNVGWAYAEFREARLYTMNPIKLAKYLFRYSQIGSFYVNKLQDLINKYHLKDYDIYQTCLAQLNFHLLAYHSFLNKDLSK</sequence>
<dbReference type="InterPro" id="IPR002901">
    <property type="entry name" value="MGlyc_endo_b_GlcNAc-like_dom"/>
</dbReference>
<dbReference type="SMART" id="SM00047">
    <property type="entry name" value="LYZ2"/>
    <property type="match status" value="1"/>
</dbReference>
<dbReference type="PROSITE" id="PS51257">
    <property type="entry name" value="PROKAR_LIPOPROTEIN"/>
    <property type="match status" value="1"/>
</dbReference>
<dbReference type="EMBL" id="DRBS01000208">
    <property type="protein sequence ID" value="HDD44278.1"/>
    <property type="molecule type" value="Genomic_DNA"/>
</dbReference>
<dbReference type="PANTHER" id="PTHR40572:SF1">
    <property type="entry name" value="PROTEIN BAX"/>
    <property type="match status" value="1"/>
</dbReference>
<dbReference type="GO" id="GO:0004040">
    <property type="term" value="F:amidase activity"/>
    <property type="evidence" value="ECO:0007669"/>
    <property type="project" value="InterPro"/>
</dbReference>
<dbReference type="PANTHER" id="PTHR40572">
    <property type="entry name" value="PROTEIN BAX"/>
    <property type="match status" value="1"/>
</dbReference>
<evidence type="ECO:0000259" key="1">
    <source>
        <dbReference type="SMART" id="SM00047"/>
    </source>
</evidence>
<gene>
    <name evidence="2" type="ORF">ENG63_05395</name>
</gene>
<dbReference type="InterPro" id="IPR053195">
    <property type="entry name" value="Bax-like"/>
</dbReference>
<comment type="caution">
    <text evidence="2">The sequence shown here is derived from an EMBL/GenBank/DDBJ whole genome shotgun (WGS) entry which is preliminary data.</text>
</comment>
<dbReference type="Pfam" id="PF01832">
    <property type="entry name" value="Glucosaminidase"/>
    <property type="match status" value="1"/>
</dbReference>
<organism evidence="2">
    <name type="scientific">Desulfofervidus auxilii</name>
    <dbReference type="NCBI Taxonomy" id="1621989"/>
    <lineage>
        <taxon>Bacteria</taxon>
        <taxon>Pseudomonadati</taxon>
        <taxon>Thermodesulfobacteriota</taxon>
        <taxon>Candidatus Desulfofervidia</taxon>
        <taxon>Candidatus Desulfofervidales</taxon>
        <taxon>Candidatus Desulfofervidaceae</taxon>
        <taxon>Candidatus Desulfofervidus</taxon>
    </lineage>
</organism>
<dbReference type="Gene3D" id="1.10.530.10">
    <property type="match status" value="1"/>
</dbReference>
<dbReference type="AlphaFoldDB" id="A0A7C0Y4K0"/>
<accession>A0A7C0Y4K0</accession>
<feature type="domain" description="Mannosyl-glycoprotein endo-beta-N-acetylglucosamidase-like" evidence="1">
    <location>
        <begin position="138"/>
        <end position="286"/>
    </location>
</feature>
<protein>
    <recommendedName>
        <fullName evidence="1">Mannosyl-glycoprotein endo-beta-N-acetylglucosamidase-like domain-containing protein</fullName>
    </recommendedName>
</protein>